<evidence type="ECO:0000313" key="2">
    <source>
        <dbReference type="WBParaSite" id="ES5_v2.g19687.t1"/>
    </source>
</evidence>
<name>A0AC34FQP5_9BILA</name>
<accession>A0AC34FQP5</accession>
<evidence type="ECO:0000313" key="1">
    <source>
        <dbReference type="Proteomes" id="UP000887579"/>
    </source>
</evidence>
<organism evidence="1 2">
    <name type="scientific">Panagrolaimus sp. ES5</name>
    <dbReference type="NCBI Taxonomy" id="591445"/>
    <lineage>
        <taxon>Eukaryota</taxon>
        <taxon>Metazoa</taxon>
        <taxon>Ecdysozoa</taxon>
        <taxon>Nematoda</taxon>
        <taxon>Chromadorea</taxon>
        <taxon>Rhabditida</taxon>
        <taxon>Tylenchina</taxon>
        <taxon>Panagrolaimomorpha</taxon>
        <taxon>Panagrolaimoidea</taxon>
        <taxon>Panagrolaimidae</taxon>
        <taxon>Panagrolaimus</taxon>
    </lineage>
</organism>
<dbReference type="Proteomes" id="UP000887579">
    <property type="component" value="Unplaced"/>
</dbReference>
<dbReference type="WBParaSite" id="ES5_v2.g19687.t1">
    <property type="protein sequence ID" value="ES5_v2.g19687.t1"/>
    <property type="gene ID" value="ES5_v2.g19687"/>
</dbReference>
<sequence length="177" mass="20042">MDTSQNHSPFFSRTATRARRQMNFEVEPQHLYDEFMGILDIALNDASRAGVMMQEIAHRELHPPGGTPIRNQQRNNNRITPYSAERRPSNRFGYSNPPQGMFDTRKNLFNAPVTPTRPLQYFSPATLSCSTNSSTLSKAPQQSTEFPHPATQSRSTDSFTSSSYNFNPATFSRSVYV</sequence>
<protein>
    <submittedName>
        <fullName evidence="2">Uncharacterized protein</fullName>
    </submittedName>
</protein>
<reference evidence="2" key="1">
    <citation type="submission" date="2022-11" db="UniProtKB">
        <authorList>
            <consortium name="WormBaseParasite"/>
        </authorList>
    </citation>
    <scope>IDENTIFICATION</scope>
</reference>
<proteinExistence type="predicted"/>